<dbReference type="PROSITE" id="PS51257">
    <property type="entry name" value="PROKAR_LIPOPROTEIN"/>
    <property type="match status" value="1"/>
</dbReference>
<dbReference type="EMBL" id="CP102382">
    <property type="protein sequence ID" value="UUV22668.1"/>
    <property type="molecule type" value="Genomic_DNA"/>
</dbReference>
<keyword evidence="1" id="KW-0732">Signal</keyword>
<accession>A0ABY5NVZ0</accession>
<evidence type="ECO:0000313" key="2">
    <source>
        <dbReference type="EMBL" id="UUV22668.1"/>
    </source>
</evidence>
<reference evidence="2 3" key="1">
    <citation type="submission" date="2022-08" db="EMBL/GenBank/DDBJ databases">
        <title>Myroides zhujiangensis sp. nov., a novel bacterium isolated from sediment in the Pearl River Estuary.</title>
        <authorList>
            <person name="Cui L."/>
        </authorList>
    </citation>
    <scope>NUCLEOTIDE SEQUENCE [LARGE SCALE GENOMIC DNA]</scope>
    <source>
        <strain evidence="2 3">SCSIO 72103</strain>
    </source>
</reference>
<sequence>MKKIVLSTLVLAGLTVTSCNNDDNVADNASAAEYLPAKMSLTIDEESNGYDFMYDAQNRLVKVTETADVDTGSFKFSSNTTYSFEYTGNEISKVVETDYTNFNGSETNANTVYTFAKSGNTITLNYSRTSNGETSEGSESIQINNQGYLLNTEWEVYTYNAAGNLTELAGDDYRTVYEYDTKNGFLKNIKTPRWVMDYFLDFESFYVNNATKVSYTDDESPEDNEEYNVTYEYNVANYPTKMMISGSIMTIQYNK</sequence>
<evidence type="ECO:0000313" key="3">
    <source>
        <dbReference type="Proteomes" id="UP001317001"/>
    </source>
</evidence>
<proteinExistence type="predicted"/>
<keyword evidence="3" id="KW-1185">Reference proteome</keyword>
<evidence type="ECO:0008006" key="4">
    <source>
        <dbReference type="Google" id="ProtNLM"/>
    </source>
</evidence>
<dbReference type="RefSeq" id="WP_257500582.1">
    <property type="nucleotide sequence ID" value="NZ_CP102382.1"/>
</dbReference>
<protein>
    <recommendedName>
        <fullName evidence="4">DUF4595 domain-containing protein</fullName>
    </recommendedName>
</protein>
<gene>
    <name evidence="2" type="ORF">NPX36_06400</name>
</gene>
<dbReference type="Proteomes" id="UP001317001">
    <property type="component" value="Chromosome"/>
</dbReference>
<name>A0ABY5NVZ0_9FLAO</name>
<evidence type="ECO:0000256" key="1">
    <source>
        <dbReference type="SAM" id="SignalP"/>
    </source>
</evidence>
<organism evidence="2 3">
    <name type="scientific">Paenimyroides aestuarii</name>
    <dbReference type="NCBI Taxonomy" id="2968490"/>
    <lineage>
        <taxon>Bacteria</taxon>
        <taxon>Pseudomonadati</taxon>
        <taxon>Bacteroidota</taxon>
        <taxon>Flavobacteriia</taxon>
        <taxon>Flavobacteriales</taxon>
        <taxon>Flavobacteriaceae</taxon>
        <taxon>Paenimyroides</taxon>
    </lineage>
</organism>
<feature type="chain" id="PRO_5046525789" description="DUF4595 domain-containing protein" evidence="1">
    <location>
        <begin position="22"/>
        <end position="255"/>
    </location>
</feature>
<feature type="signal peptide" evidence="1">
    <location>
        <begin position="1"/>
        <end position="21"/>
    </location>
</feature>